<comment type="caution">
    <text evidence="2">The sequence shown here is derived from an EMBL/GenBank/DDBJ whole genome shotgun (WGS) entry which is preliminary data.</text>
</comment>
<feature type="transmembrane region" description="Helical" evidence="1">
    <location>
        <begin position="77"/>
        <end position="97"/>
    </location>
</feature>
<evidence type="ECO:0000313" key="3">
    <source>
        <dbReference type="Proteomes" id="UP001059596"/>
    </source>
</evidence>
<feature type="transmembrane region" description="Helical" evidence="1">
    <location>
        <begin position="12"/>
        <end position="38"/>
    </location>
</feature>
<feature type="transmembrane region" description="Helical" evidence="1">
    <location>
        <begin position="236"/>
        <end position="254"/>
    </location>
</feature>
<organism evidence="2 3">
    <name type="scientific">Drosophila gunungcola</name>
    <name type="common">fruit fly</name>
    <dbReference type="NCBI Taxonomy" id="103775"/>
    <lineage>
        <taxon>Eukaryota</taxon>
        <taxon>Metazoa</taxon>
        <taxon>Ecdysozoa</taxon>
        <taxon>Arthropoda</taxon>
        <taxon>Hexapoda</taxon>
        <taxon>Insecta</taxon>
        <taxon>Pterygota</taxon>
        <taxon>Neoptera</taxon>
        <taxon>Endopterygota</taxon>
        <taxon>Diptera</taxon>
        <taxon>Brachycera</taxon>
        <taxon>Muscomorpha</taxon>
        <taxon>Ephydroidea</taxon>
        <taxon>Drosophilidae</taxon>
        <taxon>Drosophila</taxon>
        <taxon>Sophophora</taxon>
    </lineage>
</organism>
<feature type="transmembrane region" description="Helical" evidence="1">
    <location>
        <begin position="50"/>
        <end position="70"/>
    </location>
</feature>
<keyword evidence="1" id="KW-0472">Membrane</keyword>
<feature type="transmembrane region" description="Helical" evidence="1">
    <location>
        <begin position="201"/>
        <end position="224"/>
    </location>
</feature>
<proteinExistence type="predicted"/>
<evidence type="ECO:0000256" key="1">
    <source>
        <dbReference type="SAM" id="Phobius"/>
    </source>
</evidence>
<gene>
    <name evidence="2" type="ORF">M5D96_007480</name>
</gene>
<sequence length="266" mass="30322">MIYLQNCCCCVDLRIGTIIIGILHILADVLGGTFVALFGESGIPDLGHTLYIIFMMLHILSCVFLIIGCFRLRSNWMLFYIIMTMIMALAMLILIASDVILEIWFWVMITYAFMFFICLYFWLVAYSFYAALGGALCCCCIKLRKACYLIAVVDFLVNVVVLNMAGQEFIAHIEQAVAICHCIGCIFLMGGALLRSTVLLMFFLITSLTNCIILTVYCIYLLVFEERYREIIVPASAIYICCGIYFWIVVYSFYVEVRNPNEVMEV</sequence>
<keyword evidence="3" id="KW-1185">Reference proteome</keyword>
<accession>A0A9Q0BQE2</accession>
<keyword evidence="1" id="KW-1133">Transmembrane helix</keyword>
<dbReference type="AlphaFoldDB" id="A0A9Q0BQE2"/>
<name>A0A9Q0BQE2_9MUSC</name>
<dbReference type="Proteomes" id="UP001059596">
    <property type="component" value="Unassembled WGS sequence"/>
</dbReference>
<feature type="transmembrane region" description="Helical" evidence="1">
    <location>
        <begin position="176"/>
        <end position="194"/>
    </location>
</feature>
<feature type="transmembrane region" description="Helical" evidence="1">
    <location>
        <begin position="103"/>
        <end position="125"/>
    </location>
</feature>
<evidence type="ECO:0000313" key="2">
    <source>
        <dbReference type="EMBL" id="KAI8040055.1"/>
    </source>
</evidence>
<protein>
    <submittedName>
        <fullName evidence="2">Uncharacterized protein</fullName>
    </submittedName>
</protein>
<dbReference type="EMBL" id="JAMKOV010000005">
    <property type="protein sequence ID" value="KAI8040055.1"/>
    <property type="molecule type" value="Genomic_DNA"/>
</dbReference>
<keyword evidence="1" id="KW-0812">Transmembrane</keyword>
<feature type="transmembrane region" description="Helical" evidence="1">
    <location>
        <begin position="146"/>
        <end position="164"/>
    </location>
</feature>
<reference evidence="2" key="1">
    <citation type="journal article" date="2023" name="Genome Biol. Evol.">
        <title>Long-read-based Genome Assembly of Drosophila gunungcola Reveals Fewer Chemosensory Genes in Flower-breeding Species.</title>
        <authorList>
            <person name="Negi A."/>
            <person name="Liao B.Y."/>
            <person name="Yeh S.D."/>
        </authorList>
    </citation>
    <scope>NUCLEOTIDE SEQUENCE</scope>
    <source>
        <strain evidence="2">Sukarami</strain>
    </source>
</reference>